<dbReference type="AlphaFoldDB" id="A0A232FAH5"/>
<dbReference type="STRING" id="543379.A0A232FAH5"/>
<sequence>MEMTATPATDMYSFIRRPSSSRDCDVGETNSAVREGSTFFWIGSATTAVVFMQWLMDRRKNKLEGHCEDITSKCSQNYLKFRNIQFELDSLNQHKSIKLPLQTFSLYHQKTLALNQAHVFDKDSEPAHNTPPFKQRNSSHTADVEECDDGGAEEDKGEYICHSIRGKSVYTSIAAEETRDVAGVSTCLCASRLFARSTNLFNLTGERWKEVRNLVSPAFTSSKMKAMFELIVQCAKDFVGYLEERPA</sequence>
<organism evidence="14 15">
    <name type="scientific">Trichomalopsis sarcophagae</name>
    <dbReference type="NCBI Taxonomy" id="543379"/>
    <lineage>
        <taxon>Eukaryota</taxon>
        <taxon>Metazoa</taxon>
        <taxon>Ecdysozoa</taxon>
        <taxon>Arthropoda</taxon>
        <taxon>Hexapoda</taxon>
        <taxon>Insecta</taxon>
        <taxon>Pterygota</taxon>
        <taxon>Neoptera</taxon>
        <taxon>Endopterygota</taxon>
        <taxon>Hymenoptera</taxon>
        <taxon>Apocrita</taxon>
        <taxon>Proctotrupomorpha</taxon>
        <taxon>Chalcidoidea</taxon>
        <taxon>Pteromalidae</taxon>
        <taxon>Pteromalinae</taxon>
        <taxon>Trichomalopsis</taxon>
    </lineage>
</organism>
<evidence type="ECO:0008006" key="16">
    <source>
        <dbReference type="Google" id="ProtNLM"/>
    </source>
</evidence>
<evidence type="ECO:0000256" key="13">
    <source>
        <dbReference type="SAM" id="MobiDB-lite"/>
    </source>
</evidence>
<comment type="cofactor">
    <cofactor evidence="1">
        <name>heme</name>
        <dbReference type="ChEBI" id="CHEBI:30413"/>
    </cofactor>
</comment>
<dbReference type="InterPro" id="IPR036396">
    <property type="entry name" value="Cyt_P450_sf"/>
</dbReference>
<dbReference type="InterPro" id="IPR001128">
    <property type="entry name" value="Cyt_P450"/>
</dbReference>
<evidence type="ECO:0000256" key="6">
    <source>
        <dbReference type="ARBA" id="ARBA00022723"/>
    </source>
</evidence>
<evidence type="ECO:0000256" key="9">
    <source>
        <dbReference type="ARBA" id="ARBA00023002"/>
    </source>
</evidence>
<evidence type="ECO:0000256" key="3">
    <source>
        <dbReference type="ARBA" id="ARBA00004406"/>
    </source>
</evidence>
<keyword evidence="11" id="KW-0503">Monooxygenase</keyword>
<proteinExistence type="inferred from homology"/>
<evidence type="ECO:0000256" key="5">
    <source>
        <dbReference type="ARBA" id="ARBA00022617"/>
    </source>
</evidence>
<accession>A0A232FAH5</accession>
<reference evidence="14 15" key="1">
    <citation type="journal article" date="2017" name="Curr. Biol.">
        <title>The Evolution of Venom by Co-option of Single-Copy Genes.</title>
        <authorList>
            <person name="Martinson E.O."/>
            <person name="Mrinalini"/>
            <person name="Kelkar Y.D."/>
            <person name="Chang C.H."/>
            <person name="Werren J.H."/>
        </authorList>
    </citation>
    <scope>NUCLEOTIDE SEQUENCE [LARGE SCALE GENOMIC DNA]</scope>
    <source>
        <strain evidence="14 15">Alberta</strain>
        <tissue evidence="14">Whole body</tissue>
    </source>
</reference>
<evidence type="ECO:0000313" key="14">
    <source>
        <dbReference type="EMBL" id="OXU27622.1"/>
    </source>
</evidence>
<keyword evidence="12" id="KW-0472">Membrane</keyword>
<keyword evidence="8" id="KW-0492">Microsome</keyword>
<keyword evidence="7" id="KW-0256">Endoplasmic reticulum</keyword>
<evidence type="ECO:0000256" key="7">
    <source>
        <dbReference type="ARBA" id="ARBA00022824"/>
    </source>
</evidence>
<gene>
    <name evidence="14" type="ORF">TSAR_009025</name>
</gene>
<evidence type="ECO:0000313" key="15">
    <source>
        <dbReference type="Proteomes" id="UP000215335"/>
    </source>
</evidence>
<dbReference type="GO" id="GO:0004497">
    <property type="term" value="F:monooxygenase activity"/>
    <property type="evidence" value="ECO:0007669"/>
    <property type="project" value="UniProtKB-KW"/>
</dbReference>
<evidence type="ECO:0000256" key="8">
    <source>
        <dbReference type="ARBA" id="ARBA00022848"/>
    </source>
</evidence>
<keyword evidence="6" id="KW-0479">Metal-binding</keyword>
<keyword evidence="5" id="KW-0349">Heme</keyword>
<evidence type="ECO:0000256" key="12">
    <source>
        <dbReference type="ARBA" id="ARBA00023136"/>
    </source>
</evidence>
<dbReference type="SUPFAM" id="SSF48264">
    <property type="entry name" value="Cytochrome P450"/>
    <property type="match status" value="1"/>
</dbReference>
<evidence type="ECO:0000256" key="1">
    <source>
        <dbReference type="ARBA" id="ARBA00001971"/>
    </source>
</evidence>
<dbReference type="Proteomes" id="UP000215335">
    <property type="component" value="Unassembled WGS sequence"/>
</dbReference>
<protein>
    <recommendedName>
        <fullName evidence="16">Cytochrome P450</fullName>
    </recommendedName>
</protein>
<evidence type="ECO:0000256" key="11">
    <source>
        <dbReference type="ARBA" id="ARBA00023033"/>
    </source>
</evidence>
<evidence type="ECO:0000256" key="4">
    <source>
        <dbReference type="ARBA" id="ARBA00010617"/>
    </source>
</evidence>
<evidence type="ECO:0000256" key="10">
    <source>
        <dbReference type="ARBA" id="ARBA00023004"/>
    </source>
</evidence>
<dbReference type="InterPro" id="IPR050476">
    <property type="entry name" value="Insect_CytP450_Detox"/>
</dbReference>
<dbReference type="GO" id="GO:0020037">
    <property type="term" value="F:heme binding"/>
    <property type="evidence" value="ECO:0007669"/>
    <property type="project" value="InterPro"/>
</dbReference>
<comment type="caution">
    <text evidence="14">The sequence shown here is derived from an EMBL/GenBank/DDBJ whole genome shotgun (WGS) entry which is preliminary data.</text>
</comment>
<dbReference type="GO" id="GO:0005506">
    <property type="term" value="F:iron ion binding"/>
    <property type="evidence" value="ECO:0007669"/>
    <property type="project" value="InterPro"/>
</dbReference>
<comment type="subcellular location">
    <subcellularLocation>
        <location evidence="3">Endoplasmic reticulum membrane</location>
        <topology evidence="3">Peripheral membrane protein</topology>
    </subcellularLocation>
    <subcellularLocation>
        <location evidence="2">Microsome membrane</location>
        <topology evidence="2">Peripheral membrane protein</topology>
    </subcellularLocation>
</comment>
<feature type="region of interest" description="Disordered" evidence="13">
    <location>
        <begin position="123"/>
        <end position="154"/>
    </location>
</feature>
<dbReference type="GO" id="GO:0005789">
    <property type="term" value="C:endoplasmic reticulum membrane"/>
    <property type="evidence" value="ECO:0007669"/>
    <property type="project" value="UniProtKB-SubCell"/>
</dbReference>
<keyword evidence="10" id="KW-0408">Iron</keyword>
<dbReference type="EMBL" id="NNAY01000570">
    <property type="protein sequence ID" value="OXU27622.1"/>
    <property type="molecule type" value="Genomic_DNA"/>
</dbReference>
<name>A0A232FAH5_9HYME</name>
<keyword evidence="15" id="KW-1185">Reference proteome</keyword>
<dbReference type="GO" id="GO:0016705">
    <property type="term" value="F:oxidoreductase activity, acting on paired donors, with incorporation or reduction of molecular oxygen"/>
    <property type="evidence" value="ECO:0007669"/>
    <property type="project" value="InterPro"/>
</dbReference>
<evidence type="ECO:0000256" key="2">
    <source>
        <dbReference type="ARBA" id="ARBA00004174"/>
    </source>
</evidence>
<comment type="similarity">
    <text evidence="4">Belongs to the cytochrome P450 family.</text>
</comment>
<dbReference type="PANTHER" id="PTHR24292:SF54">
    <property type="entry name" value="CYP9F3-RELATED"/>
    <property type="match status" value="1"/>
</dbReference>
<keyword evidence="9" id="KW-0560">Oxidoreductase</keyword>
<dbReference type="Pfam" id="PF00067">
    <property type="entry name" value="p450"/>
    <property type="match status" value="1"/>
</dbReference>
<dbReference type="PANTHER" id="PTHR24292">
    <property type="entry name" value="CYTOCHROME P450"/>
    <property type="match status" value="1"/>
</dbReference>
<dbReference type="Gene3D" id="1.10.630.10">
    <property type="entry name" value="Cytochrome P450"/>
    <property type="match status" value="1"/>
</dbReference>